<dbReference type="SMART" id="SM00490">
    <property type="entry name" value="HELICc"/>
    <property type="match status" value="1"/>
</dbReference>
<comment type="similarity">
    <text evidence="6">Belongs to the DEAD box helicase family. DDX18/HAS1 subfamily.</text>
</comment>
<evidence type="ECO:0000256" key="2">
    <source>
        <dbReference type="ARBA" id="ARBA00022801"/>
    </source>
</evidence>
<comment type="domain">
    <text evidence="9">The Q motif is unique to and characteristic of the DEAD box family of RNA helicases and controls ATP binding and hydrolysis.</text>
</comment>
<dbReference type="InterPro" id="IPR011545">
    <property type="entry name" value="DEAD/DEAH_box_helicase_dom"/>
</dbReference>
<accession>G0QSW3</accession>
<dbReference type="CDD" id="cd18787">
    <property type="entry name" value="SF2_C_DEAD"/>
    <property type="match status" value="1"/>
</dbReference>
<evidence type="ECO:0000313" key="14">
    <source>
        <dbReference type="Proteomes" id="UP000008983"/>
    </source>
</evidence>
<dbReference type="FunFam" id="3.40.50.300:FF:000379">
    <property type="entry name" value="RNA helicase"/>
    <property type="match status" value="1"/>
</dbReference>
<evidence type="ECO:0000259" key="11">
    <source>
        <dbReference type="PROSITE" id="PS51194"/>
    </source>
</evidence>
<dbReference type="Gene3D" id="3.40.50.300">
    <property type="entry name" value="P-loop containing nucleotide triphosphate hydrolases"/>
    <property type="match status" value="2"/>
</dbReference>
<dbReference type="Proteomes" id="UP000008983">
    <property type="component" value="Unassembled WGS sequence"/>
</dbReference>
<evidence type="ECO:0000256" key="1">
    <source>
        <dbReference type="ARBA" id="ARBA00022741"/>
    </source>
</evidence>
<dbReference type="OMA" id="LMEFHSQ"/>
<dbReference type="Pfam" id="PF00271">
    <property type="entry name" value="Helicase_C"/>
    <property type="match status" value="1"/>
</dbReference>
<evidence type="ECO:0000256" key="9">
    <source>
        <dbReference type="RuleBase" id="RU365068"/>
    </source>
</evidence>
<dbReference type="SMART" id="SM01178">
    <property type="entry name" value="DUF4217"/>
    <property type="match status" value="1"/>
</dbReference>
<evidence type="ECO:0000256" key="7">
    <source>
        <dbReference type="ARBA" id="ARBA00047984"/>
    </source>
</evidence>
<dbReference type="InterPro" id="IPR001650">
    <property type="entry name" value="Helicase_C-like"/>
</dbReference>
<dbReference type="STRING" id="857967.G0QSW3"/>
<evidence type="ECO:0000256" key="8">
    <source>
        <dbReference type="PROSITE-ProRule" id="PRU00552"/>
    </source>
</evidence>
<dbReference type="InterPro" id="IPR014014">
    <property type="entry name" value="RNA_helicase_DEAD_Q_motif"/>
</dbReference>
<comment type="function">
    <text evidence="9">RNA helicase.</text>
</comment>
<evidence type="ECO:0000256" key="4">
    <source>
        <dbReference type="ARBA" id="ARBA00022840"/>
    </source>
</evidence>
<keyword evidence="2 9" id="KW-0378">Hydrolase</keyword>
<name>G0QSW3_ICHMU</name>
<evidence type="ECO:0000259" key="10">
    <source>
        <dbReference type="PROSITE" id="PS51192"/>
    </source>
</evidence>
<evidence type="ECO:0000256" key="5">
    <source>
        <dbReference type="ARBA" id="ARBA00022884"/>
    </source>
</evidence>
<sequence length="573" mass="66826">MDTKEIPSFFPFLTQQLLQCLYQTKHIWDYFYKMLKYLYDGQNLYFNRNKQNEKEQSKIKISIDNMYQYLSQTPQQKIEEPETKSTRNGYLTKYLFQDLQISQQTKDALKNQKFTYMTPIQHKSIPFLLKGRDILGAAKTGSGKTLAFLIPAIENLKKNDFTQQKGSGIIIITPTRELATQIFDVAKEIIFNHDLTLGLLIGGTNRKAEATKLRLGINLIISTPGRLLDHLQNTSNFIFSNLKTLIIDEADAIMKIGFEEELNEILKILPKENRQTALFSATITKQIENLAKLSLKQPLYIGLDENSEISTVEGLEQGYIILDTDKKLRFLYTFLQKYKKDNKIMVFFSSCDSVKFHSEFLNFVDIPNLQIHGKLKQNNRLNTFYQFINEEKCILLCTDVVARGLDFPKVNWIVQYDPPEDTKEYIHRVGRTCRGANNQNGKGLIFLQKNETEYLSLLENAKVKMKELVFPEEKIADIQKQIFMVVQKNKQFQKLAYDGFKSCVFAYQHHSLKNIFNIRKLNLQKLAFGYGLENAPQIDLKIKKSKKKKRNKEQQPEYLYSEDEDQQIKLYKK</sequence>
<evidence type="ECO:0000313" key="13">
    <source>
        <dbReference type="EMBL" id="EGR31696.1"/>
    </source>
</evidence>
<reference evidence="13 14" key="1">
    <citation type="submission" date="2011-07" db="EMBL/GenBank/DDBJ databases">
        <authorList>
            <person name="Coyne R."/>
            <person name="Brami D."/>
            <person name="Johnson J."/>
            <person name="Hostetler J."/>
            <person name="Hannick L."/>
            <person name="Clark T."/>
            <person name="Cassidy-Hanley D."/>
            <person name="Inman J."/>
        </authorList>
    </citation>
    <scope>NUCLEOTIDE SEQUENCE [LARGE SCALE GENOMIC DNA]</scope>
    <source>
        <strain evidence="13 14">G5</strain>
    </source>
</reference>
<dbReference type="GO" id="GO:0005524">
    <property type="term" value="F:ATP binding"/>
    <property type="evidence" value="ECO:0007669"/>
    <property type="project" value="UniProtKB-UniRule"/>
</dbReference>
<dbReference type="SMART" id="SM00487">
    <property type="entry name" value="DEXDc"/>
    <property type="match status" value="1"/>
</dbReference>
<dbReference type="InParanoid" id="G0QSW3"/>
<dbReference type="GO" id="GO:0003724">
    <property type="term" value="F:RNA helicase activity"/>
    <property type="evidence" value="ECO:0007669"/>
    <property type="project" value="UniProtKB-EC"/>
</dbReference>
<organism evidence="13 14">
    <name type="scientific">Ichthyophthirius multifiliis</name>
    <name type="common">White spot disease agent</name>
    <name type="synonym">Ich</name>
    <dbReference type="NCBI Taxonomy" id="5932"/>
    <lineage>
        <taxon>Eukaryota</taxon>
        <taxon>Sar</taxon>
        <taxon>Alveolata</taxon>
        <taxon>Ciliophora</taxon>
        <taxon>Intramacronucleata</taxon>
        <taxon>Oligohymenophorea</taxon>
        <taxon>Hymenostomatida</taxon>
        <taxon>Ophryoglenina</taxon>
        <taxon>Ichthyophthirius</taxon>
    </lineage>
</organism>
<dbReference type="AlphaFoldDB" id="G0QSW3"/>
<dbReference type="PROSITE" id="PS51192">
    <property type="entry name" value="HELICASE_ATP_BIND_1"/>
    <property type="match status" value="1"/>
</dbReference>
<dbReference type="RefSeq" id="XP_004035182.1">
    <property type="nucleotide sequence ID" value="XM_004035134.1"/>
</dbReference>
<dbReference type="PROSITE" id="PS51194">
    <property type="entry name" value="HELICASE_CTER"/>
    <property type="match status" value="1"/>
</dbReference>
<keyword evidence="14" id="KW-1185">Reference proteome</keyword>
<feature type="domain" description="Helicase C-terminal" evidence="11">
    <location>
        <begin position="327"/>
        <end position="476"/>
    </location>
</feature>
<feature type="domain" description="Helicase ATP-binding" evidence="10">
    <location>
        <begin position="125"/>
        <end position="301"/>
    </location>
</feature>
<comment type="catalytic activity">
    <reaction evidence="7 9">
        <text>ATP + H2O = ADP + phosphate + H(+)</text>
        <dbReference type="Rhea" id="RHEA:13065"/>
        <dbReference type="ChEBI" id="CHEBI:15377"/>
        <dbReference type="ChEBI" id="CHEBI:15378"/>
        <dbReference type="ChEBI" id="CHEBI:30616"/>
        <dbReference type="ChEBI" id="CHEBI:43474"/>
        <dbReference type="ChEBI" id="CHEBI:456216"/>
        <dbReference type="EC" id="3.6.4.13"/>
    </reaction>
</comment>
<dbReference type="SUPFAM" id="SSF52540">
    <property type="entry name" value="P-loop containing nucleoside triphosphate hydrolases"/>
    <property type="match status" value="2"/>
</dbReference>
<dbReference type="PANTHER" id="PTHR24031">
    <property type="entry name" value="RNA HELICASE"/>
    <property type="match status" value="1"/>
</dbReference>
<dbReference type="GeneID" id="14907843"/>
<dbReference type="Pfam" id="PF00270">
    <property type="entry name" value="DEAD"/>
    <property type="match status" value="1"/>
</dbReference>
<keyword evidence="4 9" id="KW-0067">ATP-binding</keyword>
<keyword evidence="5 9" id="KW-0694">RNA-binding</keyword>
<dbReference type="InterPro" id="IPR014001">
    <property type="entry name" value="Helicase_ATP-bd"/>
</dbReference>
<dbReference type="PROSITE" id="PS51195">
    <property type="entry name" value="Q_MOTIF"/>
    <property type="match status" value="1"/>
</dbReference>
<dbReference type="GO" id="GO:0016787">
    <property type="term" value="F:hydrolase activity"/>
    <property type="evidence" value="ECO:0007669"/>
    <property type="project" value="UniProtKB-KW"/>
</dbReference>
<dbReference type="OrthoDB" id="10259640at2759"/>
<dbReference type="EC" id="3.6.4.13" evidence="9"/>
<gene>
    <name evidence="13" type="ORF">IMG5_104100</name>
</gene>
<evidence type="ECO:0000256" key="3">
    <source>
        <dbReference type="ARBA" id="ARBA00022806"/>
    </source>
</evidence>
<dbReference type="InterPro" id="IPR025313">
    <property type="entry name" value="SPB4-like_CTE"/>
</dbReference>
<dbReference type="InterPro" id="IPR027417">
    <property type="entry name" value="P-loop_NTPase"/>
</dbReference>
<dbReference type="Pfam" id="PF13959">
    <property type="entry name" value="CTE_SPB4"/>
    <property type="match status" value="1"/>
</dbReference>
<dbReference type="GO" id="GO:0003723">
    <property type="term" value="F:RNA binding"/>
    <property type="evidence" value="ECO:0007669"/>
    <property type="project" value="UniProtKB-UniRule"/>
</dbReference>
<dbReference type="FunCoup" id="G0QSW3">
    <property type="interactions" value="502"/>
</dbReference>
<evidence type="ECO:0000259" key="12">
    <source>
        <dbReference type="PROSITE" id="PS51195"/>
    </source>
</evidence>
<evidence type="ECO:0000256" key="6">
    <source>
        <dbReference type="ARBA" id="ARBA00024357"/>
    </source>
</evidence>
<feature type="short sequence motif" description="Q motif" evidence="8">
    <location>
        <begin position="94"/>
        <end position="122"/>
    </location>
</feature>
<dbReference type="eggNOG" id="KOG0342">
    <property type="taxonomic scope" value="Eukaryota"/>
</dbReference>
<dbReference type="EMBL" id="GL983829">
    <property type="protein sequence ID" value="EGR31696.1"/>
    <property type="molecule type" value="Genomic_DNA"/>
</dbReference>
<feature type="domain" description="DEAD-box RNA helicase Q" evidence="12">
    <location>
        <begin position="94"/>
        <end position="122"/>
    </location>
</feature>
<keyword evidence="1 9" id="KW-0547">Nucleotide-binding</keyword>
<keyword evidence="3 9" id="KW-0347">Helicase</keyword>
<proteinExistence type="inferred from homology"/>
<protein>
    <recommendedName>
        <fullName evidence="9">ATP-dependent RNA helicase</fullName>
        <ecNumber evidence="9">3.6.4.13</ecNumber>
    </recommendedName>
</protein>